<dbReference type="EMBL" id="CAJNDS010002440">
    <property type="protein sequence ID" value="CAE7475970.1"/>
    <property type="molecule type" value="Genomic_DNA"/>
</dbReference>
<organism evidence="1 2">
    <name type="scientific">Symbiodinium natans</name>
    <dbReference type="NCBI Taxonomy" id="878477"/>
    <lineage>
        <taxon>Eukaryota</taxon>
        <taxon>Sar</taxon>
        <taxon>Alveolata</taxon>
        <taxon>Dinophyceae</taxon>
        <taxon>Suessiales</taxon>
        <taxon>Symbiodiniaceae</taxon>
        <taxon>Symbiodinium</taxon>
    </lineage>
</organism>
<evidence type="ECO:0000313" key="1">
    <source>
        <dbReference type="EMBL" id="CAE7475970.1"/>
    </source>
</evidence>
<reference evidence="1" key="1">
    <citation type="submission" date="2021-02" db="EMBL/GenBank/DDBJ databases">
        <authorList>
            <person name="Dougan E. K."/>
            <person name="Rhodes N."/>
            <person name="Thang M."/>
            <person name="Chan C."/>
        </authorList>
    </citation>
    <scope>NUCLEOTIDE SEQUENCE</scope>
</reference>
<dbReference type="InterPro" id="IPR017853">
    <property type="entry name" value="GH"/>
</dbReference>
<sequence length="504" mass="56626">MYKADVQREIPLIKRALSFTAFRVFLHSMIYFASPETFLKTLEEFLDICHANGIGVGFVFFDDCWHHSGLDLQKPCLPTKGLHNDCWMASPQDVERYLGVEHFKPYVQDLVRKFGQDPRVLWWEIINEPGIRKHPYPQGNFSEALRAAAFHWCKDLSPRQPVISCWNEADDTTRGTNTSISNSELNDAHQYNVPWNGTSNAVFQNLTGKMKGGLVTEAGARWYQGYPTDDGSPLTVVDWLTKLRGNPGAKFVPGVMLDWEVMVSNSNTRWHWFTPANAAEPAIPWHQHLFPDGSPVSYTEAAAIRRYITGKDDFIYFDDFLKDSNPNSDERFYVLSENAFRVPLPGTLHEALVEMAVWPTPLSTVVAKLGTLEVRLDVPRAQLSLVGHRNFSTAALECGVLSSSITATPKRAAWNMLRVLVKAGRVAVWLNPMYPEAFPDRAPMPSEPSRTIRALPPRFDVAVGQPLLGEIQVTADQGALLDYISVLPAVTYGTDWQPSAEVFT</sequence>
<keyword evidence="2" id="KW-1185">Reference proteome</keyword>
<dbReference type="Gene3D" id="3.20.20.80">
    <property type="entry name" value="Glycosidases"/>
    <property type="match status" value="1"/>
</dbReference>
<protein>
    <recommendedName>
        <fullName evidence="3">Glycoside hydrolase family 5 domain-containing protein</fullName>
    </recommendedName>
</protein>
<comment type="caution">
    <text evidence="1">The sequence shown here is derived from an EMBL/GenBank/DDBJ whole genome shotgun (WGS) entry which is preliminary data.</text>
</comment>
<accession>A0A812SEM4</accession>
<dbReference type="Proteomes" id="UP000604046">
    <property type="component" value="Unassembled WGS sequence"/>
</dbReference>
<name>A0A812SEM4_9DINO</name>
<evidence type="ECO:0000313" key="2">
    <source>
        <dbReference type="Proteomes" id="UP000604046"/>
    </source>
</evidence>
<dbReference type="AlphaFoldDB" id="A0A812SEM4"/>
<proteinExistence type="predicted"/>
<dbReference type="SUPFAM" id="SSF51445">
    <property type="entry name" value="(Trans)glycosidases"/>
    <property type="match status" value="1"/>
</dbReference>
<evidence type="ECO:0008006" key="3">
    <source>
        <dbReference type="Google" id="ProtNLM"/>
    </source>
</evidence>
<dbReference type="OrthoDB" id="10024788at2759"/>
<gene>
    <name evidence="1" type="ORF">SNAT2548_LOCUS26736</name>
</gene>